<keyword evidence="1" id="KW-0472">Membrane</keyword>
<sequence>MAAANGLQGEAAGDGGAPKLHQAAFFERGLLGLAAASTAITLAVIEPPPWLDRNAYSVALSGLFFAGMTQVVVADSAAAGGGVAGRKLVTYASLVVAAGLAAAASLLL</sequence>
<dbReference type="Proteomes" id="UP000275267">
    <property type="component" value="Unassembled WGS sequence"/>
</dbReference>
<keyword evidence="1" id="KW-1133">Transmembrane helix</keyword>
<name>A0A3L6R2M9_PANMI</name>
<protein>
    <submittedName>
        <fullName evidence="2">Uncharacterized protein</fullName>
    </submittedName>
</protein>
<feature type="transmembrane region" description="Helical" evidence="1">
    <location>
        <begin position="57"/>
        <end position="76"/>
    </location>
</feature>
<evidence type="ECO:0000313" key="3">
    <source>
        <dbReference type="Proteomes" id="UP000275267"/>
    </source>
</evidence>
<reference evidence="3" key="1">
    <citation type="journal article" date="2019" name="Nat. Commun.">
        <title>The genome of broomcorn millet.</title>
        <authorList>
            <person name="Zou C."/>
            <person name="Miki D."/>
            <person name="Li D."/>
            <person name="Tang Q."/>
            <person name="Xiao L."/>
            <person name="Rajput S."/>
            <person name="Deng P."/>
            <person name="Jia W."/>
            <person name="Huang R."/>
            <person name="Zhang M."/>
            <person name="Sun Y."/>
            <person name="Hu J."/>
            <person name="Fu X."/>
            <person name="Schnable P.S."/>
            <person name="Li F."/>
            <person name="Zhang H."/>
            <person name="Feng B."/>
            <person name="Zhu X."/>
            <person name="Liu R."/>
            <person name="Schnable J.C."/>
            <person name="Zhu J.-K."/>
            <person name="Zhang H."/>
        </authorList>
    </citation>
    <scope>NUCLEOTIDE SEQUENCE [LARGE SCALE GENOMIC DNA]</scope>
</reference>
<keyword evidence="1" id="KW-0812">Transmembrane</keyword>
<dbReference type="EMBL" id="PQIB02000010">
    <property type="protein sequence ID" value="RLM93505.1"/>
    <property type="molecule type" value="Genomic_DNA"/>
</dbReference>
<organism evidence="2 3">
    <name type="scientific">Panicum miliaceum</name>
    <name type="common">Proso millet</name>
    <name type="synonym">Broomcorn millet</name>
    <dbReference type="NCBI Taxonomy" id="4540"/>
    <lineage>
        <taxon>Eukaryota</taxon>
        <taxon>Viridiplantae</taxon>
        <taxon>Streptophyta</taxon>
        <taxon>Embryophyta</taxon>
        <taxon>Tracheophyta</taxon>
        <taxon>Spermatophyta</taxon>
        <taxon>Magnoliopsida</taxon>
        <taxon>Liliopsida</taxon>
        <taxon>Poales</taxon>
        <taxon>Poaceae</taxon>
        <taxon>PACMAD clade</taxon>
        <taxon>Panicoideae</taxon>
        <taxon>Panicodae</taxon>
        <taxon>Paniceae</taxon>
        <taxon>Panicinae</taxon>
        <taxon>Panicum</taxon>
        <taxon>Panicum sect. Panicum</taxon>
    </lineage>
</organism>
<evidence type="ECO:0000256" key="1">
    <source>
        <dbReference type="SAM" id="Phobius"/>
    </source>
</evidence>
<proteinExistence type="predicted"/>
<dbReference type="OrthoDB" id="673362at2759"/>
<dbReference type="AlphaFoldDB" id="A0A3L6R2M9"/>
<accession>A0A3L6R2M9</accession>
<evidence type="ECO:0000313" key="2">
    <source>
        <dbReference type="EMBL" id="RLM93505.1"/>
    </source>
</evidence>
<feature type="transmembrane region" description="Helical" evidence="1">
    <location>
        <begin position="29"/>
        <end position="45"/>
    </location>
</feature>
<comment type="caution">
    <text evidence="2">The sequence shown here is derived from an EMBL/GenBank/DDBJ whole genome shotgun (WGS) entry which is preliminary data.</text>
</comment>
<gene>
    <name evidence="2" type="ORF">C2845_PM08G05400</name>
</gene>
<keyword evidence="3" id="KW-1185">Reference proteome</keyword>
<feature type="transmembrane region" description="Helical" evidence="1">
    <location>
        <begin position="88"/>
        <end position="107"/>
    </location>
</feature>